<dbReference type="GO" id="GO:0001401">
    <property type="term" value="C:SAM complex"/>
    <property type="evidence" value="ECO:0007669"/>
    <property type="project" value="InterPro"/>
</dbReference>
<dbReference type="Proteomes" id="UP001292079">
    <property type="component" value="Unassembled WGS sequence"/>
</dbReference>
<dbReference type="InterPro" id="IPR050931">
    <property type="entry name" value="Mito_Protein_Transport_Metaxin"/>
</dbReference>
<proteinExistence type="predicted"/>
<evidence type="ECO:0000313" key="10">
    <source>
        <dbReference type="Proteomes" id="UP001292079"/>
    </source>
</evidence>
<evidence type="ECO:0008006" key="11">
    <source>
        <dbReference type="Google" id="ProtNLM"/>
    </source>
</evidence>
<keyword evidence="6" id="KW-0472">Membrane</keyword>
<keyword evidence="5" id="KW-0496">Mitochondrion</keyword>
<dbReference type="Pfam" id="PF10568">
    <property type="entry name" value="Tom37"/>
    <property type="match status" value="1"/>
</dbReference>
<protein>
    <recommendedName>
        <fullName evidence="11">Metaxin-2</fullName>
    </recommendedName>
</protein>
<evidence type="ECO:0000259" key="7">
    <source>
        <dbReference type="Pfam" id="PF10568"/>
    </source>
</evidence>
<dbReference type="EMBL" id="JALJAT010000004">
    <property type="protein sequence ID" value="KAK4470920.1"/>
    <property type="molecule type" value="Genomic_DNA"/>
</dbReference>
<feature type="domain" description="Mitochondrial outer membrane transport complex Sam37/metaxin N-terminal" evidence="7">
    <location>
        <begin position="25"/>
        <end position="146"/>
    </location>
</feature>
<dbReference type="PANTHER" id="PTHR12289:SF38">
    <property type="entry name" value="METAXIN-2"/>
    <property type="match status" value="1"/>
</dbReference>
<feature type="domain" description="Metaxin glutathione S-transferase" evidence="8">
    <location>
        <begin position="175"/>
        <end position="234"/>
    </location>
</feature>
<evidence type="ECO:0000256" key="6">
    <source>
        <dbReference type="ARBA" id="ARBA00023136"/>
    </source>
</evidence>
<dbReference type="GO" id="GO:0015031">
    <property type="term" value="P:protein transport"/>
    <property type="evidence" value="ECO:0007669"/>
    <property type="project" value="UniProtKB-KW"/>
</dbReference>
<reference evidence="9" key="2">
    <citation type="journal article" date="2023" name="Infect Dis Poverty">
        <title>Chromosome-scale genome of the human blood fluke Schistosoma mekongi and its implications for public health.</title>
        <authorList>
            <person name="Zhou M."/>
            <person name="Xu L."/>
            <person name="Xu D."/>
            <person name="Chen W."/>
            <person name="Khan J."/>
            <person name="Hu Y."/>
            <person name="Huang H."/>
            <person name="Wei H."/>
            <person name="Zhang Y."/>
            <person name="Chusongsang P."/>
            <person name="Tanasarnprasert K."/>
            <person name="Hu X."/>
            <person name="Limpanont Y."/>
            <person name="Lv Z."/>
        </authorList>
    </citation>
    <scope>NUCLEOTIDE SEQUENCE</scope>
    <source>
        <strain evidence="9">LV_2022a</strain>
    </source>
</reference>
<comment type="caution">
    <text evidence="9">The sequence shown here is derived from an EMBL/GenBank/DDBJ whole genome shotgun (WGS) entry which is preliminary data.</text>
</comment>
<gene>
    <name evidence="9" type="ORF">MN116_006428</name>
</gene>
<dbReference type="InterPro" id="IPR033468">
    <property type="entry name" value="Metaxin_GST"/>
</dbReference>
<evidence type="ECO:0000313" key="9">
    <source>
        <dbReference type="EMBL" id="KAK4470920.1"/>
    </source>
</evidence>
<sequence>MSKLILLTHPHQVILPSDDAATRSVVCYLTGSGLPFQIDYILNADSCSHDHLLPVTILNGSIVTGYTSLCLRLHILKTSSNINFDNSKLASRNLRHAYLFWISDVLRNVMIYFTWLNESIYTNFTYKRIESATPHLLTVFIAKRKRQQHLRFLKSIGWDKLTTTDVLKDIEALCISIVELLGNGPFLFEHNTPGKIDALLYGHWTVFYEFPECFSELKPVLDKYSAISDLIQRVAETCSQPFSRI</sequence>
<keyword evidence="10" id="KW-1185">Reference proteome</keyword>
<dbReference type="PANTHER" id="PTHR12289">
    <property type="entry name" value="METAXIN RELATED"/>
    <property type="match status" value="1"/>
</dbReference>
<reference evidence="9" key="1">
    <citation type="submission" date="2022-04" db="EMBL/GenBank/DDBJ databases">
        <authorList>
            <person name="Xu L."/>
            <person name="Lv Z."/>
        </authorList>
    </citation>
    <scope>NUCLEOTIDE SEQUENCE</scope>
    <source>
        <strain evidence="9">LV_2022a</strain>
    </source>
</reference>
<dbReference type="AlphaFoldDB" id="A0AAE2D5I6"/>
<keyword evidence="2" id="KW-0813">Transport</keyword>
<comment type="subcellular location">
    <subcellularLocation>
        <location evidence="1">Mitochondrion outer membrane</location>
    </subcellularLocation>
</comment>
<evidence type="ECO:0000256" key="5">
    <source>
        <dbReference type="ARBA" id="ARBA00023128"/>
    </source>
</evidence>
<evidence type="ECO:0000256" key="1">
    <source>
        <dbReference type="ARBA" id="ARBA00004294"/>
    </source>
</evidence>
<organism evidence="9 10">
    <name type="scientific">Schistosoma mekongi</name>
    <name type="common">Parasitic worm</name>
    <dbReference type="NCBI Taxonomy" id="38744"/>
    <lineage>
        <taxon>Eukaryota</taxon>
        <taxon>Metazoa</taxon>
        <taxon>Spiralia</taxon>
        <taxon>Lophotrochozoa</taxon>
        <taxon>Platyhelminthes</taxon>
        <taxon>Trematoda</taxon>
        <taxon>Digenea</taxon>
        <taxon>Strigeidida</taxon>
        <taxon>Schistosomatoidea</taxon>
        <taxon>Schistosomatidae</taxon>
        <taxon>Schistosoma</taxon>
    </lineage>
</organism>
<dbReference type="InterPro" id="IPR019564">
    <property type="entry name" value="Sam37/metaxin_N"/>
</dbReference>
<evidence type="ECO:0000256" key="3">
    <source>
        <dbReference type="ARBA" id="ARBA00022787"/>
    </source>
</evidence>
<keyword evidence="3" id="KW-1000">Mitochondrion outer membrane</keyword>
<evidence type="ECO:0000259" key="8">
    <source>
        <dbReference type="Pfam" id="PF17171"/>
    </source>
</evidence>
<evidence type="ECO:0000256" key="4">
    <source>
        <dbReference type="ARBA" id="ARBA00022927"/>
    </source>
</evidence>
<name>A0AAE2D5I6_SCHME</name>
<evidence type="ECO:0000256" key="2">
    <source>
        <dbReference type="ARBA" id="ARBA00022448"/>
    </source>
</evidence>
<keyword evidence="4" id="KW-0653">Protein transport</keyword>
<dbReference type="GO" id="GO:0007005">
    <property type="term" value="P:mitochondrion organization"/>
    <property type="evidence" value="ECO:0007669"/>
    <property type="project" value="TreeGrafter"/>
</dbReference>
<accession>A0AAE2D5I6</accession>
<dbReference type="Pfam" id="PF17171">
    <property type="entry name" value="GST_C_6"/>
    <property type="match status" value="1"/>
</dbReference>